<evidence type="ECO:0000313" key="2">
    <source>
        <dbReference type="EMBL" id="NYJ00903.1"/>
    </source>
</evidence>
<dbReference type="PANTHER" id="PTHR36440:SF1">
    <property type="entry name" value="PUTATIVE (AFU_ORTHOLOGUE AFUA_8G07350)-RELATED"/>
    <property type="match status" value="1"/>
</dbReference>
<dbReference type="InterPro" id="IPR013096">
    <property type="entry name" value="Cupin_2"/>
</dbReference>
<dbReference type="Proteomes" id="UP000530424">
    <property type="component" value="Unassembled WGS sequence"/>
</dbReference>
<sequence length="136" mass="14158">MSPAPFVVRLGPGEPFAVLADSVRTGGVLGVVACTWAPGTEPPPHTMVRADRALVVTSGAVRMRVGEEEYDAGPDDLVFVPRGHRLAVRALEPSRATVVVTPAGAEAWLAAVAVPDLDPVTTLGIALDHGVNVHLR</sequence>
<dbReference type="InterPro" id="IPR011051">
    <property type="entry name" value="RmlC_Cupin_sf"/>
</dbReference>
<dbReference type="RefSeq" id="WP_179667437.1">
    <property type="nucleotide sequence ID" value="NZ_JACCFP010000001.1"/>
</dbReference>
<reference evidence="2 3" key="1">
    <citation type="submission" date="2020-07" db="EMBL/GenBank/DDBJ databases">
        <title>Sequencing the genomes of 1000 actinobacteria strains.</title>
        <authorList>
            <person name="Klenk H.-P."/>
        </authorList>
    </citation>
    <scope>NUCLEOTIDE SEQUENCE [LARGE SCALE GENOMIC DNA]</scope>
    <source>
        <strain evidence="2 3">DSM 103833</strain>
    </source>
</reference>
<name>A0A853C3M0_9ACTN</name>
<evidence type="ECO:0000313" key="3">
    <source>
        <dbReference type="Proteomes" id="UP000530424"/>
    </source>
</evidence>
<dbReference type="Gene3D" id="2.60.120.10">
    <property type="entry name" value="Jelly Rolls"/>
    <property type="match status" value="1"/>
</dbReference>
<dbReference type="Pfam" id="PF07883">
    <property type="entry name" value="Cupin_2"/>
    <property type="match status" value="1"/>
</dbReference>
<dbReference type="InterPro" id="IPR014710">
    <property type="entry name" value="RmlC-like_jellyroll"/>
</dbReference>
<dbReference type="GO" id="GO:0051213">
    <property type="term" value="F:dioxygenase activity"/>
    <property type="evidence" value="ECO:0007669"/>
    <property type="project" value="UniProtKB-KW"/>
</dbReference>
<keyword evidence="3" id="KW-1185">Reference proteome</keyword>
<dbReference type="SUPFAM" id="SSF51182">
    <property type="entry name" value="RmlC-like cupins"/>
    <property type="match status" value="1"/>
</dbReference>
<evidence type="ECO:0000259" key="1">
    <source>
        <dbReference type="Pfam" id="PF07883"/>
    </source>
</evidence>
<keyword evidence="2" id="KW-0560">Oxidoreductase</keyword>
<feature type="domain" description="Cupin type-2" evidence="1">
    <location>
        <begin position="35"/>
        <end position="99"/>
    </location>
</feature>
<keyword evidence="2" id="KW-0223">Dioxygenase</keyword>
<dbReference type="AlphaFoldDB" id="A0A853C3M0"/>
<protein>
    <submittedName>
        <fullName evidence="2">Quercetin dioxygenase-like cupin family protein</fullName>
    </submittedName>
</protein>
<dbReference type="PANTHER" id="PTHR36440">
    <property type="entry name" value="PUTATIVE (AFU_ORTHOLOGUE AFUA_8G07350)-RELATED"/>
    <property type="match status" value="1"/>
</dbReference>
<dbReference type="EMBL" id="JACCFP010000001">
    <property type="protein sequence ID" value="NYJ00903.1"/>
    <property type="molecule type" value="Genomic_DNA"/>
</dbReference>
<organism evidence="2 3">
    <name type="scientific">Nocardioides thalensis</name>
    <dbReference type="NCBI Taxonomy" id="1914755"/>
    <lineage>
        <taxon>Bacteria</taxon>
        <taxon>Bacillati</taxon>
        <taxon>Actinomycetota</taxon>
        <taxon>Actinomycetes</taxon>
        <taxon>Propionibacteriales</taxon>
        <taxon>Nocardioidaceae</taxon>
        <taxon>Nocardioides</taxon>
    </lineage>
</organism>
<dbReference type="InterPro" id="IPR053146">
    <property type="entry name" value="QDO-like"/>
</dbReference>
<proteinExistence type="predicted"/>
<gene>
    <name evidence="2" type="ORF">HNR19_001601</name>
</gene>
<accession>A0A853C3M0</accession>
<comment type="caution">
    <text evidence="2">The sequence shown here is derived from an EMBL/GenBank/DDBJ whole genome shotgun (WGS) entry which is preliminary data.</text>
</comment>